<keyword evidence="3" id="KW-1185">Reference proteome</keyword>
<evidence type="ECO:0000313" key="2">
    <source>
        <dbReference type="EMBL" id="MCH93956.1"/>
    </source>
</evidence>
<evidence type="ECO:0000259" key="1">
    <source>
        <dbReference type="PROSITE" id="PS50011"/>
    </source>
</evidence>
<reference evidence="2 3" key="1">
    <citation type="journal article" date="2018" name="Front. Plant Sci.">
        <title>Red Clover (Trifolium pratense) and Zigzag Clover (T. medium) - A Picture of Genomic Similarities and Differences.</title>
        <authorList>
            <person name="Dluhosova J."/>
            <person name="Istvanek J."/>
            <person name="Nedelnik J."/>
            <person name="Repkova J."/>
        </authorList>
    </citation>
    <scope>NUCLEOTIDE SEQUENCE [LARGE SCALE GENOMIC DNA]</scope>
    <source>
        <strain evidence="3">cv. 10/8</strain>
        <tissue evidence="2">Leaf</tissue>
    </source>
</reference>
<dbReference type="PROSITE" id="PS50011">
    <property type="entry name" value="PROTEIN_KINASE_DOM"/>
    <property type="match status" value="1"/>
</dbReference>
<keyword evidence="2" id="KW-0418">Kinase</keyword>
<dbReference type="PANTHER" id="PTHR44329:SF197">
    <property type="entry name" value="PROTEIN KINASE DOMAIN-CONTAINING PROTEIN"/>
    <property type="match status" value="1"/>
</dbReference>
<dbReference type="EMBL" id="LXQA010026154">
    <property type="protein sequence ID" value="MCH93956.1"/>
    <property type="molecule type" value="Genomic_DNA"/>
</dbReference>
<dbReference type="Gene3D" id="1.10.510.10">
    <property type="entry name" value="Transferase(Phosphotransferase) domain 1"/>
    <property type="match status" value="1"/>
</dbReference>
<dbReference type="GO" id="GO:0005524">
    <property type="term" value="F:ATP binding"/>
    <property type="evidence" value="ECO:0007669"/>
    <property type="project" value="InterPro"/>
</dbReference>
<dbReference type="InterPro" id="IPR051681">
    <property type="entry name" value="Ser/Thr_Kinases-Pseudokinases"/>
</dbReference>
<dbReference type="Proteomes" id="UP000265520">
    <property type="component" value="Unassembled WGS sequence"/>
</dbReference>
<dbReference type="InterPro" id="IPR000719">
    <property type="entry name" value="Prot_kinase_dom"/>
</dbReference>
<sequence length="111" mass="12585">GDLRDYLKHKGALKPITAVKFALDIARGMNYLHEHKPEAIIHRDLEPSNILRDDSGHLKVADFGVSKSLKITKTVKEDKPVTCEDTSFLIDKLVEIQMHYRAVCCTRGLQK</sequence>
<dbReference type="InterPro" id="IPR011009">
    <property type="entry name" value="Kinase-like_dom_sf"/>
</dbReference>
<dbReference type="Pfam" id="PF00069">
    <property type="entry name" value="Pkinase"/>
    <property type="match status" value="1"/>
</dbReference>
<protein>
    <submittedName>
        <fullName evidence="2">Serine/threonine-protein kinase HT1-like</fullName>
    </submittedName>
</protein>
<dbReference type="AlphaFoldDB" id="A0A392N2B5"/>
<dbReference type="GO" id="GO:0004674">
    <property type="term" value="F:protein serine/threonine kinase activity"/>
    <property type="evidence" value="ECO:0007669"/>
    <property type="project" value="TreeGrafter"/>
</dbReference>
<organism evidence="2 3">
    <name type="scientific">Trifolium medium</name>
    <dbReference type="NCBI Taxonomy" id="97028"/>
    <lineage>
        <taxon>Eukaryota</taxon>
        <taxon>Viridiplantae</taxon>
        <taxon>Streptophyta</taxon>
        <taxon>Embryophyta</taxon>
        <taxon>Tracheophyta</taxon>
        <taxon>Spermatophyta</taxon>
        <taxon>Magnoliopsida</taxon>
        <taxon>eudicotyledons</taxon>
        <taxon>Gunneridae</taxon>
        <taxon>Pentapetalae</taxon>
        <taxon>rosids</taxon>
        <taxon>fabids</taxon>
        <taxon>Fabales</taxon>
        <taxon>Fabaceae</taxon>
        <taxon>Papilionoideae</taxon>
        <taxon>50 kb inversion clade</taxon>
        <taxon>NPAAA clade</taxon>
        <taxon>Hologalegina</taxon>
        <taxon>IRL clade</taxon>
        <taxon>Trifolieae</taxon>
        <taxon>Trifolium</taxon>
    </lineage>
</organism>
<name>A0A392N2B5_9FABA</name>
<accession>A0A392N2B5</accession>
<keyword evidence="2" id="KW-0808">Transferase</keyword>
<dbReference type="SUPFAM" id="SSF56112">
    <property type="entry name" value="Protein kinase-like (PK-like)"/>
    <property type="match status" value="1"/>
</dbReference>
<evidence type="ECO:0000313" key="3">
    <source>
        <dbReference type="Proteomes" id="UP000265520"/>
    </source>
</evidence>
<feature type="domain" description="Protein kinase" evidence="1">
    <location>
        <begin position="1"/>
        <end position="111"/>
    </location>
</feature>
<dbReference type="PANTHER" id="PTHR44329">
    <property type="entry name" value="SERINE/THREONINE-PROTEIN KINASE TNNI3K-RELATED"/>
    <property type="match status" value="1"/>
</dbReference>
<proteinExistence type="predicted"/>
<feature type="non-terminal residue" evidence="2">
    <location>
        <position position="1"/>
    </location>
</feature>
<comment type="caution">
    <text evidence="2">The sequence shown here is derived from an EMBL/GenBank/DDBJ whole genome shotgun (WGS) entry which is preliminary data.</text>
</comment>